<feature type="binding site" evidence="7">
    <location>
        <begin position="303"/>
        <end position="309"/>
    </location>
    <ligand>
        <name>substrate</name>
    </ligand>
</feature>
<dbReference type="GO" id="GO:0004019">
    <property type="term" value="F:adenylosuccinate synthase activity"/>
    <property type="evidence" value="ECO:0007669"/>
    <property type="project" value="UniProtKB-EC"/>
</dbReference>
<comment type="subunit">
    <text evidence="7">Homodimer.</text>
</comment>
<feature type="binding site" description="in other chain" evidence="7">
    <location>
        <position position="228"/>
    </location>
    <ligand>
        <name>IMP</name>
        <dbReference type="ChEBI" id="CHEBI:58053"/>
        <note>ligand shared between dimeric partners</note>
    </ligand>
</feature>
<evidence type="ECO:0000256" key="8">
    <source>
        <dbReference type="RuleBase" id="RU000520"/>
    </source>
</evidence>
<evidence type="ECO:0000256" key="7">
    <source>
        <dbReference type="HAMAP-Rule" id="MF_00011"/>
    </source>
</evidence>
<proteinExistence type="inferred from homology"/>
<keyword evidence="6 7" id="KW-0342">GTP-binding</keyword>
<dbReference type="EC" id="6.3.4.4" evidence="7 8"/>
<dbReference type="NCBIfam" id="NF002223">
    <property type="entry name" value="PRK01117.1"/>
    <property type="match status" value="1"/>
</dbReference>
<feature type="binding site" description="in other chain" evidence="7">
    <location>
        <position position="307"/>
    </location>
    <ligand>
        <name>IMP</name>
        <dbReference type="ChEBI" id="CHEBI:58053"/>
        <note>ligand shared between dimeric partners</note>
    </ligand>
</feature>
<feature type="binding site" evidence="7">
    <location>
        <position position="148"/>
    </location>
    <ligand>
        <name>IMP</name>
        <dbReference type="ChEBI" id="CHEBI:58053"/>
        <note>ligand shared between dimeric partners</note>
    </ligand>
</feature>
<dbReference type="InterPro" id="IPR027417">
    <property type="entry name" value="P-loop_NTPase"/>
</dbReference>
<dbReference type="InterPro" id="IPR018220">
    <property type="entry name" value="Adenylosuccin_syn_GTP-bd"/>
</dbReference>
<feature type="binding site" evidence="7">
    <location>
        <begin position="416"/>
        <end position="418"/>
    </location>
    <ligand>
        <name>GTP</name>
        <dbReference type="ChEBI" id="CHEBI:37565"/>
    </ligand>
</feature>
<dbReference type="PROSITE" id="PS01266">
    <property type="entry name" value="ADENYLOSUCCIN_SYN_1"/>
    <property type="match status" value="1"/>
</dbReference>
<evidence type="ECO:0000313" key="10">
    <source>
        <dbReference type="Proteomes" id="UP001597118"/>
    </source>
</evidence>
<feature type="binding site" evidence="7">
    <location>
        <position position="309"/>
    </location>
    <ligand>
        <name>GTP</name>
        <dbReference type="ChEBI" id="CHEBI:37565"/>
    </ligand>
</feature>
<dbReference type="Gene3D" id="3.40.440.10">
    <property type="entry name" value="Adenylosuccinate Synthetase, subunit A, domain 1"/>
    <property type="match status" value="1"/>
</dbReference>
<comment type="similarity">
    <text evidence="7 8">Belongs to the adenylosuccinate synthetase family.</text>
</comment>
<dbReference type="HAMAP" id="MF_00011">
    <property type="entry name" value="Adenylosucc_synth"/>
    <property type="match status" value="1"/>
</dbReference>
<dbReference type="RefSeq" id="WP_379663086.1">
    <property type="nucleotide sequence ID" value="NZ_JBHUDG010000019.1"/>
</dbReference>
<feature type="binding site" evidence="7">
    <location>
        <position position="16"/>
    </location>
    <ligand>
        <name>Mg(2+)</name>
        <dbReference type="ChEBI" id="CHEBI:18420"/>
    </ligand>
</feature>
<feature type="binding site" evidence="7">
    <location>
        <position position="43"/>
    </location>
    <ligand>
        <name>Mg(2+)</name>
        <dbReference type="ChEBI" id="CHEBI:18420"/>
    </ligand>
</feature>
<feature type="binding site" description="in other chain" evidence="7">
    <location>
        <begin position="41"/>
        <end position="44"/>
    </location>
    <ligand>
        <name>IMP</name>
        <dbReference type="ChEBI" id="CHEBI:58053"/>
        <note>ligand shared between dimeric partners</note>
    </ligand>
</feature>
<feature type="binding site" description="in other chain" evidence="7">
    <location>
        <begin position="16"/>
        <end position="19"/>
    </location>
    <ligand>
        <name>IMP</name>
        <dbReference type="ChEBI" id="CHEBI:58053"/>
        <note>ligand shared between dimeric partners</note>
    </ligand>
</feature>
<evidence type="ECO:0000256" key="4">
    <source>
        <dbReference type="ARBA" id="ARBA00022755"/>
    </source>
</evidence>
<dbReference type="Gene3D" id="1.10.300.10">
    <property type="entry name" value="Adenylosuccinate Synthetase, subunit A, domain 2"/>
    <property type="match status" value="1"/>
</dbReference>
<feature type="binding site" description="in other chain" evidence="7">
    <location>
        <position position="243"/>
    </location>
    <ligand>
        <name>IMP</name>
        <dbReference type="ChEBI" id="CHEBI:58053"/>
        <note>ligand shared between dimeric partners</note>
    </ligand>
</feature>
<dbReference type="NCBIfam" id="TIGR00184">
    <property type="entry name" value="purA"/>
    <property type="match status" value="1"/>
</dbReference>
<feature type="binding site" evidence="7">
    <location>
        <begin position="43"/>
        <end position="45"/>
    </location>
    <ligand>
        <name>GTP</name>
        <dbReference type="ChEBI" id="CHEBI:37565"/>
    </ligand>
</feature>
<dbReference type="InterPro" id="IPR042110">
    <property type="entry name" value="Adenylosuccinate_synth_dom2"/>
</dbReference>
<keyword evidence="7" id="KW-0963">Cytoplasm</keyword>
<dbReference type="PANTHER" id="PTHR11846:SF0">
    <property type="entry name" value="ADENYLOSUCCINATE SYNTHETASE"/>
    <property type="match status" value="1"/>
</dbReference>
<evidence type="ECO:0000256" key="5">
    <source>
        <dbReference type="ARBA" id="ARBA00022842"/>
    </source>
</evidence>
<evidence type="ECO:0000256" key="3">
    <source>
        <dbReference type="ARBA" id="ARBA00022741"/>
    </source>
</evidence>
<protein>
    <recommendedName>
        <fullName evidence="7 8">Adenylosuccinate synthetase</fullName>
        <shortName evidence="7">AMPSase</shortName>
        <shortName evidence="7">AdSS</shortName>
        <ecNumber evidence="7 8">6.3.4.4</ecNumber>
    </recommendedName>
    <alternativeName>
        <fullName evidence="7">IMP--aspartate ligase</fullName>
    </alternativeName>
</protein>
<feature type="active site" description="Proton acceptor" evidence="7">
    <location>
        <position position="16"/>
    </location>
</feature>
<evidence type="ECO:0000256" key="6">
    <source>
        <dbReference type="ARBA" id="ARBA00023134"/>
    </source>
</evidence>
<evidence type="ECO:0000313" key="9">
    <source>
        <dbReference type="EMBL" id="MFD1630710.1"/>
    </source>
</evidence>
<keyword evidence="4 7" id="KW-0658">Purine biosynthesis</keyword>
<keyword evidence="5 7" id="KW-0460">Magnesium</keyword>
<dbReference type="CDD" id="cd03108">
    <property type="entry name" value="AdSS"/>
    <property type="match status" value="1"/>
</dbReference>
<comment type="function">
    <text evidence="7">Plays an important role in the de novo pathway of purine nucleotide biosynthesis. Catalyzes the first committed step in the biosynthesis of AMP from IMP.</text>
</comment>
<sequence length="433" mass="48239">MSTAKMDILVGLQWGDEGKGKFIDHICPDYAIIARFNGGANAGHTIFWNDKKVTLKLLPSGIFYPHIQNVIGTGTVIDPTQLRNEIEQLALTFPELMFKERLFISKKAHLVLPTDKYLDSYFENSPDYRTIGTTKNGIGCAYAHKLLRQGFRVTDSYSDNFGDEVTKTMRREYDALKANGQEMIDFDAMVNNFLSDIAYLQQLAVIDTELYLNAALKAGKRVLAEGAQATLLDIDHGSYPYVTSSNTIASAACVGLGVPPSKVGEIFGVLKAYLTRVGDGPFPSELKDGLADELRNKGNEFGSNTGRPRRIGWLDLPALKYAIMLNGITQLIITKADVLNEMEMVQLCERYDLDGELQEIASTGTEFFAARPQWKTFKGWTADFSTITRETELPQELRTYIAFLTHQLETPVSHLSIGPKREDIIALQQADVK</sequence>
<comment type="subcellular location">
    <subcellularLocation>
        <location evidence="7">Cytoplasm</location>
    </subcellularLocation>
</comment>
<comment type="catalytic activity">
    <reaction evidence="7 8">
        <text>IMP + L-aspartate + GTP = N(6)-(1,2-dicarboxyethyl)-AMP + GDP + phosphate + 2 H(+)</text>
        <dbReference type="Rhea" id="RHEA:15753"/>
        <dbReference type="ChEBI" id="CHEBI:15378"/>
        <dbReference type="ChEBI" id="CHEBI:29991"/>
        <dbReference type="ChEBI" id="CHEBI:37565"/>
        <dbReference type="ChEBI" id="CHEBI:43474"/>
        <dbReference type="ChEBI" id="CHEBI:57567"/>
        <dbReference type="ChEBI" id="CHEBI:58053"/>
        <dbReference type="ChEBI" id="CHEBI:58189"/>
        <dbReference type="EC" id="6.3.4.4"/>
    </reaction>
</comment>
<keyword evidence="10" id="KW-1185">Reference proteome</keyword>
<comment type="pathway">
    <text evidence="7 8">Purine metabolism; AMP biosynthesis via de novo pathway; AMP from IMP: step 1/2.</text>
</comment>
<name>A0ABW4IET9_9SPHI</name>
<comment type="cofactor">
    <cofactor evidence="7">
        <name>Mg(2+)</name>
        <dbReference type="ChEBI" id="CHEBI:18420"/>
    </cofactor>
    <text evidence="7">Binds 1 Mg(2+) ion per subunit.</text>
</comment>
<dbReference type="Proteomes" id="UP001597118">
    <property type="component" value="Unassembled WGS sequence"/>
</dbReference>
<dbReference type="PANTHER" id="PTHR11846">
    <property type="entry name" value="ADENYLOSUCCINATE SYNTHETASE"/>
    <property type="match status" value="1"/>
</dbReference>
<dbReference type="Pfam" id="PF00709">
    <property type="entry name" value="Adenylsucc_synt"/>
    <property type="match status" value="1"/>
</dbReference>
<keyword evidence="2 7" id="KW-0479">Metal-binding</keyword>
<comment type="caution">
    <text evidence="9">The sequence shown here is derived from an EMBL/GenBank/DDBJ whole genome shotgun (WGS) entry which is preliminary data.</text>
</comment>
<organism evidence="9 10">
    <name type="scientific">Pseudopedobacter beijingensis</name>
    <dbReference type="NCBI Taxonomy" id="1207056"/>
    <lineage>
        <taxon>Bacteria</taxon>
        <taxon>Pseudomonadati</taxon>
        <taxon>Bacteroidota</taxon>
        <taxon>Sphingobacteriia</taxon>
        <taxon>Sphingobacteriales</taxon>
        <taxon>Sphingobacteriaceae</taxon>
        <taxon>Pseudopedobacter</taxon>
    </lineage>
</organism>
<evidence type="ECO:0000256" key="1">
    <source>
        <dbReference type="ARBA" id="ARBA00022598"/>
    </source>
</evidence>
<reference evidence="10" key="1">
    <citation type="journal article" date="2019" name="Int. J. Syst. Evol. Microbiol.">
        <title>The Global Catalogue of Microorganisms (GCM) 10K type strain sequencing project: providing services to taxonomists for standard genome sequencing and annotation.</title>
        <authorList>
            <consortium name="The Broad Institute Genomics Platform"/>
            <consortium name="The Broad Institute Genome Sequencing Center for Infectious Disease"/>
            <person name="Wu L."/>
            <person name="Ma J."/>
        </authorList>
    </citation>
    <scope>NUCLEOTIDE SEQUENCE [LARGE SCALE GENOMIC DNA]</scope>
    <source>
        <strain evidence="10">CCUG 53762</strain>
    </source>
</reference>
<accession>A0ABW4IET9</accession>
<dbReference type="SUPFAM" id="SSF52540">
    <property type="entry name" value="P-loop containing nucleoside triphosphate hydrolases"/>
    <property type="match status" value="1"/>
</dbReference>
<evidence type="ECO:0000256" key="2">
    <source>
        <dbReference type="ARBA" id="ARBA00022723"/>
    </source>
</evidence>
<dbReference type="Gene3D" id="3.90.170.10">
    <property type="entry name" value="Adenylosuccinate Synthetase, subunit A, domain 3"/>
    <property type="match status" value="1"/>
</dbReference>
<keyword evidence="3 7" id="KW-0547">Nucleotide-binding</keyword>
<feature type="active site" description="Proton donor" evidence="7">
    <location>
        <position position="44"/>
    </location>
</feature>
<dbReference type="InterPro" id="IPR042111">
    <property type="entry name" value="Adenylosuccinate_synth_dom3"/>
</dbReference>
<feature type="binding site" evidence="7">
    <location>
        <begin position="15"/>
        <end position="21"/>
    </location>
    <ligand>
        <name>GTP</name>
        <dbReference type="ChEBI" id="CHEBI:37565"/>
    </ligand>
</feature>
<dbReference type="InterPro" id="IPR001114">
    <property type="entry name" value="Adenylosuccinate_synthetase"/>
</dbReference>
<dbReference type="InterPro" id="IPR042109">
    <property type="entry name" value="Adenylosuccinate_synth_dom1"/>
</dbReference>
<gene>
    <name evidence="7" type="primary">purA</name>
    <name evidence="9" type="ORF">ACFSAH_12535</name>
</gene>
<feature type="binding site" evidence="7">
    <location>
        <begin position="335"/>
        <end position="337"/>
    </location>
    <ligand>
        <name>GTP</name>
        <dbReference type="ChEBI" id="CHEBI:37565"/>
    </ligand>
</feature>
<keyword evidence="1 7" id="KW-0436">Ligase</keyword>
<feature type="binding site" description="in other chain" evidence="7">
    <location>
        <position position="134"/>
    </location>
    <ligand>
        <name>IMP</name>
        <dbReference type="ChEBI" id="CHEBI:58053"/>
        <note>ligand shared between dimeric partners</note>
    </ligand>
</feature>
<dbReference type="EMBL" id="JBHUDG010000019">
    <property type="protein sequence ID" value="MFD1630710.1"/>
    <property type="molecule type" value="Genomic_DNA"/>
</dbReference>
<dbReference type="SMART" id="SM00788">
    <property type="entry name" value="Adenylsucc_synt"/>
    <property type="match status" value="1"/>
</dbReference>